<dbReference type="SUPFAM" id="SSF56935">
    <property type="entry name" value="Porins"/>
    <property type="match status" value="1"/>
</dbReference>
<comment type="similarity">
    <text evidence="8 9">Belongs to the TonB-dependent receptor family.</text>
</comment>
<evidence type="ECO:0000256" key="10">
    <source>
        <dbReference type="SAM" id="SignalP"/>
    </source>
</evidence>
<dbReference type="InterPro" id="IPR000531">
    <property type="entry name" value="Beta-barrel_TonB"/>
</dbReference>
<keyword evidence="6 8" id="KW-0472">Membrane</keyword>
<dbReference type="InterPro" id="IPR036942">
    <property type="entry name" value="Beta-barrel_TonB_sf"/>
</dbReference>
<evidence type="ECO:0000256" key="7">
    <source>
        <dbReference type="ARBA" id="ARBA00023237"/>
    </source>
</evidence>
<dbReference type="InterPro" id="IPR023996">
    <property type="entry name" value="TonB-dep_OMP_SusC/RagA"/>
</dbReference>
<evidence type="ECO:0000313" key="14">
    <source>
        <dbReference type="Proteomes" id="UP000036520"/>
    </source>
</evidence>
<dbReference type="KEGG" id="camu:CA2015_4738"/>
<dbReference type="Pfam" id="PF07715">
    <property type="entry name" value="Plug"/>
    <property type="match status" value="1"/>
</dbReference>
<keyword evidence="5 9" id="KW-0798">TonB box</keyword>
<keyword evidence="4 8" id="KW-0812">Transmembrane</keyword>
<dbReference type="EMBL" id="CP012040">
    <property type="protein sequence ID" value="AKP54065.1"/>
    <property type="molecule type" value="Genomic_DNA"/>
</dbReference>
<dbReference type="AlphaFoldDB" id="A0A0H4PM07"/>
<evidence type="ECO:0000256" key="6">
    <source>
        <dbReference type="ARBA" id="ARBA00023136"/>
    </source>
</evidence>
<evidence type="ECO:0000256" key="4">
    <source>
        <dbReference type="ARBA" id="ARBA00022692"/>
    </source>
</evidence>
<keyword evidence="3 8" id="KW-1134">Transmembrane beta strand</keyword>
<reference evidence="13 14" key="1">
    <citation type="submission" date="2015-07" db="EMBL/GenBank/DDBJ databases">
        <authorList>
            <person name="Kim K.M."/>
        </authorList>
    </citation>
    <scope>NUCLEOTIDE SEQUENCE [LARGE SCALE GENOMIC DNA]</scope>
    <source>
        <strain evidence="13 14">KCTC 12363</strain>
    </source>
</reference>
<dbReference type="Pfam" id="PF00593">
    <property type="entry name" value="TonB_dep_Rec_b-barrel"/>
    <property type="match status" value="1"/>
</dbReference>
<keyword evidence="14" id="KW-1185">Reference proteome</keyword>
<sequence>MLKIYKLCSLVLLILLVSTGFTLAQIELSGTVTDDLGDPLPGAAVLVKGTSSGTVTDLDGNYTITVANQQATLVFSFLGFNNVEEVVGNRTTIDVVLEQGLSGLDEVVVTGYGSQSRREITGAVTSVDSEQLLAIPATTFAQQLQGRAAGVTIVNDATPGGGATVRIRGFGTINNNDPLYVIDGVPTQEQGNLNPNDIESIQILKDASAASIYGSRAANGVIIITTKRGKVGKPTISFNAYYGTQTSDRGPDPLNAEELGEYLYLANIYGNPNTAPTHGQYSWGPNGEVSIPDYVFPSGAMEGDPAVDPSLYALRPGNIYPITRAADTDWWAASTRTAPIQSYQVTANGGTENGRYALSLNYFSQDGVINNIGYDRYSLRANTEFKALNNRLTIGENLSVTVGNRKGGFGNGSRGNNEEQNAVFSSSLQHPLLPVYDIMGNFAGSRGANLGNNYNPVAFLERAKDNRNLELRAFGNVYAQIDLTDNINVRSSFGIDANNRRARYIGRPQPEYVEGNFVNSSTAENSYSYQWVWTNTVSYTKTFNDVHAFDAYLGLESIKEFGEIFGASRQRFAFETNPIISYLDLGDPNTATNFGSVESDYRLYSQFGKLNYSYDGKYMVQFILRNDGSSRFLAASRNATFPAFSLGWRLSDEAAVADALPFVSDMKLRYGWGKTGNQLIGDYNAYTTYRSNIFNAGYPIDGSSSTPALGFDTQRFGNPNAKWETTTSNNIGLDVEFMDGKYYFELDLWNRVTSDMLFQTPINYGHGDATAPFFNVGQMTNKGIDLNLGLDDTALGGELRYGISGNISMYRNNVDNLAENDDNVLFGTSTRVPSVTITQAGYPISSFFGYNNLGIFQTQEEVDAHPAYGNYNAVGKFKVQDVNNDGVITDADRTVIGNPHPDFVYGININLGYKNWDLALFGNGSVGNDIFNYINYWTDFNTFQGNKSKTALYDAWQPSNPGGTFPIMDINDQVSSRPSSYFVEDGSYFRMRNVQLTYNLSDVLLKKIGMSNAAIYFQGQNLFTVTKYTGTNPEIQTGSNNTVGFDGGYMPISRNLILGINVTF</sequence>
<dbReference type="GO" id="GO:0009279">
    <property type="term" value="C:cell outer membrane"/>
    <property type="evidence" value="ECO:0007669"/>
    <property type="project" value="UniProtKB-SubCell"/>
</dbReference>
<keyword evidence="7 8" id="KW-0998">Cell outer membrane</keyword>
<feature type="domain" description="TonB-dependent receptor-like beta-barrel" evidence="11">
    <location>
        <begin position="452"/>
        <end position="921"/>
    </location>
</feature>
<dbReference type="Proteomes" id="UP000036520">
    <property type="component" value="Chromosome"/>
</dbReference>
<dbReference type="Gene3D" id="2.60.40.1120">
    <property type="entry name" value="Carboxypeptidase-like, regulatory domain"/>
    <property type="match status" value="1"/>
</dbReference>
<accession>A0A0H4PM07</accession>
<dbReference type="InterPro" id="IPR012910">
    <property type="entry name" value="Plug_dom"/>
</dbReference>
<dbReference type="InterPro" id="IPR023997">
    <property type="entry name" value="TonB-dep_OMP_SusC/RagA_CS"/>
</dbReference>
<gene>
    <name evidence="13" type="ORF">CA2015_4738</name>
</gene>
<evidence type="ECO:0000259" key="11">
    <source>
        <dbReference type="Pfam" id="PF00593"/>
    </source>
</evidence>
<name>A0A0H4PM07_9BACT</name>
<comment type="subcellular location">
    <subcellularLocation>
        <location evidence="1 8">Cell outer membrane</location>
        <topology evidence="1 8">Multi-pass membrane protein</topology>
    </subcellularLocation>
</comment>
<evidence type="ECO:0000256" key="3">
    <source>
        <dbReference type="ARBA" id="ARBA00022452"/>
    </source>
</evidence>
<proteinExistence type="inferred from homology"/>
<dbReference type="PROSITE" id="PS52016">
    <property type="entry name" value="TONB_DEPENDENT_REC_3"/>
    <property type="match status" value="1"/>
</dbReference>
<dbReference type="RefSeq" id="WP_048644093.1">
    <property type="nucleotide sequence ID" value="NZ_CAXBGM010000057.1"/>
</dbReference>
<dbReference type="SUPFAM" id="SSF49464">
    <property type="entry name" value="Carboxypeptidase regulatory domain-like"/>
    <property type="match status" value="1"/>
</dbReference>
<evidence type="ECO:0000256" key="1">
    <source>
        <dbReference type="ARBA" id="ARBA00004571"/>
    </source>
</evidence>
<keyword evidence="2 8" id="KW-0813">Transport</keyword>
<dbReference type="OrthoDB" id="9768177at2"/>
<evidence type="ECO:0000256" key="9">
    <source>
        <dbReference type="RuleBase" id="RU003357"/>
    </source>
</evidence>
<evidence type="ECO:0000313" key="13">
    <source>
        <dbReference type="EMBL" id="AKP54065.1"/>
    </source>
</evidence>
<dbReference type="InterPro" id="IPR037066">
    <property type="entry name" value="Plug_dom_sf"/>
</dbReference>
<dbReference type="NCBIfam" id="TIGR04056">
    <property type="entry name" value="OMP_RagA_SusC"/>
    <property type="match status" value="1"/>
</dbReference>
<keyword evidence="13" id="KW-0675">Receptor</keyword>
<dbReference type="Gene3D" id="2.170.130.10">
    <property type="entry name" value="TonB-dependent receptor, plug domain"/>
    <property type="match status" value="1"/>
</dbReference>
<evidence type="ECO:0000256" key="8">
    <source>
        <dbReference type="PROSITE-ProRule" id="PRU01360"/>
    </source>
</evidence>
<dbReference type="InterPro" id="IPR039426">
    <property type="entry name" value="TonB-dep_rcpt-like"/>
</dbReference>
<dbReference type="PATRIC" id="fig|320787.5.peg.5184"/>
<evidence type="ECO:0000259" key="12">
    <source>
        <dbReference type="Pfam" id="PF07715"/>
    </source>
</evidence>
<evidence type="ECO:0000256" key="2">
    <source>
        <dbReference type="ARBA" id="ARBA00022448"/>
    </source>
</evidence>
<dbReference type="STRING" id="320787.CA2015_4738"/>
<dbReference type="Gene3D" id="2.40.170.20">
    <property type="entry name" value="TonB-dependent receptor, beta-barrel domain"/>
    <property type="match status" value="1"/>
</dbReference>
<feature type="domain" description="TonB-dependent receptor plug" evidence="12">
    <location>
        <begin position="117"/>
        <end position="221"/>
    </location>
</feature>
<feature type="signal peptide" evidence="10">
    <location>
        <begin position="1"/>
        <end position="24"/>
    </location>
</feature>
<organism evidence="13 14">
    <name type="scientific">Cyclobacterium amurskyense</name>
    <dbReference type="NCBI Taxonomy" id="320787"/>
    <lineage>
        <taxon>Bacteria</taxon>
        <taxon>Pseudomonadati</taxon>
        <taxon>Bacteroidota</taxon>
        <taxon>Cytophagia</taxon>
        <taxon>Cytophagales</taxon>
        <taxon>Cyclobacteriaceae</taxon>
        <taxon>Cyclobacterium</taxon>
    </lineage>
</organism>
<dbReference type="Pfam" id="PF13715">
    <property type="entry name" value="CarbopepD_reg_2"/>
    <property type="match status" value="1"/>
</dbReference>
<dbReference type="NCBIfam" id="TIGR04057">
    <property type="entry name" value="SusC_RagA_signa"/>
    <property type="match status" value="1"/>
</dbReference>
<evidence type="ECO:0000256" key="5">
    <source>
        <dbReference type="ARBA" id="ARBA00023077"/>
    </source>
</evidence>
<dbReference type="InterPro" id="IPR008969">
    <property type="entry name" value="CarboxyPept-like_regulatory"/>
</dbReference>
<protein>
    <submittedName>
        <fullName evidence="13">TonB-dependent receptor plug</fullName>
    </submittedName>
</protein>
<feature type="chain" id="PRO_5005208813" evidence="10">
    <location>
        <begin position="25"/>
        <end position="1064"/>
    </location>
</feature>
<keyword evidence="10" id="KW-0732">Signal</keyword>